<dbReference type="Proteomes" id="UP001430953">
    <property type="component" value="Unassembled WGS sequence"/>
</dbReference>
<dbReference type="AlphaFoldDB" id="A0AAW2ETB7"/>
<name>A0AAW2ETB7_9HYME</name>
<proteinExistence type="predicted"/>
<accession>A0AAW2ETB7</accession>
<comment type="caution">
    <text evidence="2">The sequence shown here is derived from an EMBL/GenBank/DDBJ whole genome shotgun (WGS) entry which is preliminary data.</text>
</comment>
<protein>
    <submittedName>
        <fullName evidence="2">Uncharacterized protein</fullName>
    </submittedName>
</protein>
<dbReference type="EMBL" id="JADYXP020000018">
    <property type="protein sequence ID" value="KAL0105626.1"/>
    <property type="molecule type" value="Genomic_DNA"/>
</dbReference>
<organism evidence="2 3">
    <name type="scientific">Cardiocondyla obscurior</name>
    <dbReference type="NCBI Taxonomy" id="286306"/>
    <lineage>
        <taxon>Eukaryota</taxon>
        <taxon>Metazoa</taxon>
        <taxon>Ecdysozoa</taxon>
        <taxon>Arthropoda</taxon>
        <taxon>Hexapoda</taxon>
        <taxon>Insecta</taxon>
        <taxon>Pterygota</taxon>
        <taxon>Neoptera</taxon>
        <taxon>Endopterygota</taxon>
        <taxon>Hymenoptera</taxon>
        <taxon>Apocrita</taxon>
        <taxon>Aculeata</taxon>
        <taxon>Formicoidea</taxon>
        <taxon>Formicidae</taxon>
        <taxon>Myrmicinae</taxon>
        <taxon>Cardiocondyla</taxon>
    </lineage>
</organism>
<evidence type="ECO:0000313" key="3">
    <source>
        <dbReference type="Proteomes" id="UP001430953"/>
    </source>
</evidence>
<feature type="compositionally biased region" description="Gly residues" evidence="1">
    <location>
        <begin position="64"/>
        <end position="75"/>
    </location>
</feature>
<evidence type="ECO:0000313" key="2">
    <source>
        <dbReference type="EMBL" id="KAL0105626.1"/>
    </source>
</evidence>
<gene>
    <name evidence="2" type="ORF">PUN28_015845</name>
</gene>
<sequence length="75" mass="7802">MAFVTSARDTALFAQTCPRSCQITASIGRGCDGRRKGGNFSSAIWQPSRFSSSASFARATAAGDDGGGPSRGLRR</sequence>
<feature type="region of interest" description="Disordered" evidence="1">
    <location>
        <begin position="56"/>
        <end position="75"/>
    </location>
</feature>
<reference evidence="2 3" key="1">
    <citation type="submission" date="2023-03" db="EMBL/GenBank/DDBJ databases">
        <title>High recombination rates correlate with genetic variation in Cardiocondyla obscurior ants.</title>
        <authorList>
            <person name="Errbii M."/>
        </authorList>
    </citation>
    <scope>NUCLEOTIDE SEQUENCE [LARGE SCALE GENOMIC DNA]</scope>
    <source>
        <strain evidence="2">Alpha-2009</strain>
        <tissue evidence="2">Whole body</tissue>
    </source>
</reference>
<evidence type="ECO:0000256" key="1">
    <source>
        <dbReference type="SAM" id="MobiDB-lite"/>
    </source>
</evidence>
<keyword evidence="3" id="KW-1185">Reference proteome</keyword>